<comment type="caution">
    <text evidence="1">The sequence shown here is derived from an EMBL/GenBank/DDBJ whole genome shotgun (WGS) entry which is preliminary data.</text>
</comment>
<gene>
    <name evidence="1" type="ORF">Ctob_008355</name>
</gene>
<dbReference type="Proteomes" id="UP000037460">
    <property type="component" value="Unassembled WGS sequence"/>
</dbReference>
<sequence length="196" mass="21396">MPHLDGRSVSSFMRDFIDTSAALEAPPASAVPPPLTTALAALTEAPLVSAGPPPLTATASMMSAASVQPPAPGWARRDAGSWHARSAASERHTISHRSTPLKRTTESLTVVSVCFRLRRPFAMDPPYLGLLKGNYGISGMSWFKDYQKAFINTSRFRPIQHVMGFVLILGYCLEYPHLKHEQHARKKKAALAGDHH</sequence>
<dbReference type="EMBL" id="JWZX01001799">
    <property type="protein sequence ID" value="KOO32337.1"/>
    <property type="molecule type" value="Genomic_DNA"/>
</dbReference>
<organism evidence="1 2">
    <name type="scientific">Chrysochromulina tobinii</name>
    <dbReference type="NCBI Taxonomy" id="1460289"/>
    <lineage>
        <taxon>Eukaryota</taxon>
        <taxon>Haptista</taxon>
        <taxon>Haptophyta</taxon>
        <taxon>Prymnesiophyceae</taxon>
        <taxon>Prymnesiales</taxon>
        <taxon>Chrysochromulinaceae</taxon>
        <taxon>Chrysochromulina</taxon>
    </lineage>
</organism>
<evidence type="ECO:0000313" key="1">
    <source>
        <dbReference type="EMBL" id="KOO32337.1"/>
    </source>
</evidence>
<evidence type="ECO:0000313" key="2">
    <source>
        <dbReference type="Proteomes" id="UP000037460"/>
    </source>
</evidence>
<keyword evidence="2" id="KW-1185">Reference proteome</keyword>
<reference evidence="2" key="1">
    <citation type="journal article" date="2015" name="PLoS Genet.">
        <title>Genome Sequence and Transcriptome Analyses of Chrysochromulina tobin: Metabolic Tools for Enhanced Algal Fitness in the Prominent Order Prymnesiales (Haptophyceae).</title>
        <authorList>
            <person name="Hovde B.T."/>
            <person name="Deodato C.R."/>
            <person name="Hunsperger H.M."/>
            <person name="Ryken S.A."/>
            <person name="Yost W."/>
            <person name="Jha R.K."/>
            <person name="Patterson J."/>
            <person name="Monnat R.J. Jr."/>
            <person name="Barlow S.B."/>
            <person name="Starkenburg S.R."/>
            <person name="Cattolico R.A."/>
        </authorList>
    </citation>
    <scope>NUCLEOTIDE SEQUENCE</scope>
    <source>
        <strain evidence="2">CCMP291</strain>
    </source>
</reference>
<proteinExistence type="predicted"/>
<accession>A0A0M0K164</accession>
<name>A0A0M0K164_9EUKA</name>
<dbReference type="AlphaFoldDB" id="A0A0M0K164"/>
<protein>
    <submittedName>
        <fullName evidence="1">Uncharacterized protein</fullName>
    </submittedName>
</protein>